<gene>
    <name evidence="6" type="ORF">ALO50_05193</name>
</gene>
<evidence type="ECO:0000256" key="1">
    <source>
        <dbReference type="ARBA" id="ARBA00005417"/>
    </source>
</evidence>
<dbReference type="GO" id="GO:0005524">
    <property type="term" value="F:ATP binding"/>
    <property type="evidence" value="ECO:0007669"/>
    <property type="project" value="UniProtKB-KW"/>
</dbReference>
<sequence>PLKMYFDLKGKALRDRIDELMDLVRLPRELAERRPNELSGGQKQRVNLARALAAKPDLILCDEVTSALDTVVGACILELLGELRRKLGVSYLFISH</sequence>
<comment type="similarity">
    <text evidence="1">Belongs to the ABC transporter superfamily.</text>
</comment>
<dbReference type="InterPro" id="IPR050319">
    <property type="entry name" value="ABC_transp_ATP-bind"/>
</dbReference>
<dbReference type="Pfam" id="PF00005">
    <property type="entry name" value="ABC_tran"/>
    <property type="match status" value="1"/>
</dbReference>
<feature type="domain" description="ABC transporter" evidence="5">
    <location>
        <begin position="15"/>
        <end position="66"/>
    </location>
</feature>
<dbReference type="PANTHER" id="PTHR43776">
    <property type="entry name" value="TRANSPORT ATP-BINDING PROTEIN"/>
    <property type="match status" value="1"/>
</dbReference>
<feature type="non-terminal residue" evidence="6">
    <location>
        <position position="96"/>
    </location>
</feature>
<dbReference type="InterPro" id="IPR027417">
    <property type="entry name" value="P-loop_NTPase"/>
</dbReference>
<dbReference type="EMBL" id="LJQA01000754">
    <property type="protein sequence ID" value="KPW85756.1"/>
    <property type="molecule type" value="Genomic_DNA"/>
</dbReference>
<keyword evidence="2" id="KW-0813">Transport</keyword>
<keyword evidence="4 6" id="KW-0067">ATP-binding</keyword>
<dbReference type="AlphaFoldDB" id="A0A0P9MCQ7"/>
<accession>A0A0P9MCQ7</accession>
<reference evidence="6 7" key="1">
    <citation type="submission" date="2015-09" db="EMBL/GenBank/DDBJ databases">
        <title>Genome announcement of multiple Pseudomonas syringae strains.</title>
        <authorList>
            <person name="Thakur S."/>
            <person name="Wang P.W."/>
            <person name="Gong Y."/>
            <person name="Weir B.S."/>
            <person name="Guttman D.S."/>
        </authorList>
    </citation>
    <scope>NUCLEOTIDE SEQUENCE [LARGE SCALE GENOMIC DNA]</scope>
    <source>
        <strain evidence="6 7">ICMP17524</strain>
    </source>
</reference>
<evidence type="ECO:0000256" key="4">
    <source>
        <dbReference type="ARBA" id="ARBA00022840"/>
    </source>
</evidence>
<dbReference type="PANTHER" id="PTHR43776:SF7">
    <property type="entry name" value="D,D-DIPEPTIDE TRANSPORT ATP-BINDING PROTEIN DDPF-RELATED"/>
    <property type="match status" value="1"/>
</dbReference>
<keyword evidence="3" id="KW-0547">Nucleotide-binding</keyword>
<evidence type="ECO:0000256" key="2">
    <source>
        <dbReference type="ARBA" id="ARBA00022448"/>
    </source>
</evidence>
<evidence type="ECO:0000313" key="6">
    <source>
        <dbReference type="EMBL" id="KPW85756.1"/>
    </source>
</evidence>
<dbReference type="GO" id="GO:0016887">
    <property type="term" value="F:ATP hydrolysis activity"/>
    <property type="evidence" value="ECO:0007669"/>
    <property type="project" value="InterPro"/>
</dbReference>
<evidence type="ECO:0000256" key="3">
    <source>
        <dbReference type="ARBA" id="ARBA00022741"/>
    </source>
</evidence>
<dbReference type="SUPFAM" id="SSF52540">
    <property type="entry name" value="P-loop containing nucleoside triphosphate hydrolases"/>
    <property type="match status" value="1"/>
</dbReference>
<name>A0A0P9MCQ7_PSESX</name>
<comment type="caution">
    <text evidence="6">The sequence shown here is derived from an EMBL/GenBank/DDBJ whole genome shotgun (WGS) entry which is preliminary data.</text>
</comment>
<evidence type="ECO:0000313" key="7">
    <source>
        <dbReference type="Proteomes" id="UP000050356"/>
    </source>
</evidence>
<organism evidence="6 7">
    <name type="scientific">Pseudomonas syringae pv. cerasicola</name>
    <dbReference type="NCBI Taxonomy" id="264451"/>
    <lineage>
        <taxon>Bacteria</taxon>
        <taxon>Pseudomonadati</taxon>
        <taxon>Pseudomonadota</taxon>
        <taxon>Gammaproteobacteria</taxon>
        <taxon>Pseudomonadales</taxon>
        <taxon>Pseudomonadaceae</taxon>
        <taxon>Pseudomonas</taxon>
        <taxon>Pseudomonas syringae</taxon>
    </lineage>
</organism>
<dbReference type="RefSeq" id="WP_144430406.1">
    <property type="nucleotide sequence ID" value="NZ_LJQA01000754.1"/>
</dbReference>
<dbReference type="Proteomes" id="UP000050356">
    <property type="component" value="Unassembled WGS sequence"/>
</dbReference>
<dbReference type="Gene3D" id="3.40.50.300">
    <property type="entry name" value="P-loop containing nucleotide triphosphate hydrolases"/>
    <property type="match status" value="1"/>
</dbReference>
<feature type="non-terminal residue" evidence="6">
    <location>
        <position position="1"/>
    </location>
</feature>
<proteinExistence type="inferred from homology"/>
<protein>
    <submittedName>
        <fullName evidence="6">Peptide ABC transporter ATP-binding protein</fullName>
    </submittedName>
</protein>
<dbReference type="InterPro" id="IPR003439">
    <property type="entry name" value="ABC_transporter-like_ATP-bd"/>
</dbReference>
<evidence type="ECO:0000259" key="5">
    <source>
        <dbReference type="Pfam" id="PF00005"/>
    </source>
</evidence>